<name>A0A3S3RFP6_9FLAO</name>
<dbReference type="OrthoDB" id="880459at2"/>
<proteinExistence type="predicted"/>
<sequence length="143" mass="15267">MKKLMATLSLMVFAVVITGCSSTKGGNAKNLITSTEWELSSINGSAINTADYDRGIPDATFGTDGRVNGGNGCNRYGGTYTLEDNGKLTLGQMMSTKMFCPGTGEGTFMKALHEANMVKVQKDKLVLLNGTKEVLVFVPKKTN</sequence>
<evidence type="ECO:0000313" key="3">
    <source>
        <dbReference type="EMBL" id="RWW96663.1"/>
    </source>
</evidence>
<keyword evidence="4" id="KW-1185">Reference proteome</keyword>
<dbReference type="RefSeq" id="WP_128390566.1">
    <property type="nucleotide sequence ID" value="NZ_SBII01000010.1"/>
</dbReference>
<comment type="caution">
    <text evidence="3">The sequence shown here is derived from an EMBL/GenBank/DDBJ whole genome shotgun (WGS) entry which is preliminary data.</text>
</comment>
<organism evidence="3 4">
    <name type="scientific">Flavobacterium cerinum</name>
    <dbReference type="NCBI Taxonomy" id="2502784"/>
    <lineage>
        <taxon>Bacteria</taxon>
        <taxon>Pseudomonadati</taxon>
        <taxon>Bacteroidota</taxon>
        <taxon>Flavobacteriia</taxon>
        <taxon>Flavobacteriales</taxon>
        <taxon>Flavobacteriaceae</taxon>
        <taxon>Flavobacterium</taxon>
    </lineage>
</organism>
<dbReference type="Proteomes" id="UP000287527">
    <property type="component" value="Unassembled WGS sequence"/>
</dbReference>
<feature type="signal peptide" evidence="1">
    <location>
        <begin position="1"/>
        <end position="21"/>
    </location>
</feature>
<dbReference type="InterPro" id="IPR053147">
    <property type="entry name" value="Hsp_HslJ-like"/>
</dbReference>
<dbReference type="PROSITE" id="PS51257">
    <property type="entry name" value="PROKAR_LIPOPROTEIN"/>
    <property type="match status" value="1"/>
</dbReference>
<gene>
    <name evidence="3" type="ORF">EPI11_13785</name>
</gene>
<feature type="chain" id="PRO_5018763670" evidence="1">
    <location>
        <begin position="22"/>
        <end position="143"/>
    </location>
</feature>
<feature type="domain" description="DUF306" evidence="2">
    <location>
        <begin position="32"/>
        <end position="137"/>
    </location>
</feature>
<dbReference type="EMBL" id="SBII01000010">
    <property type="protein sequence ID" value="RWW96663.1"/>
    <property type="molecule type" value="Genomic_DNA"/>
</dbReference>
<dbReference type="InterPro" id="IPR005184">
    <property type="entry name" value="DUF306_Meta_HslJ"/>
</dbReference>
<evidence type="ECO:0000313" key="4">
    <source>
        <dbReference type="Proteomes" id="UP000287527"/>
    </source>
</evidence>
<dbReference type="AlphaFoldDB" id="A0A3S3RFP6"/>
<keyword evidence="1" id="KW-0732">Signal</keyword>
<accession>A0A3S3RFP6</accession>
<reference evidence="3 4" key="1">
    <citation type="submission" date="2019-01" db="EMBL/GenBank/DDBJ databases">
        <title>Flavobacterium sp. nov.,isolated from freshwater.</title>
        <authorList>
            <person name="Zhang R."/>
            <person name="Du Z.-J."/>
        </authorList>
    </citation>
    <scope>NUCLEOTIDE SEQUENCE [LARGE SCALE GENOMIC DNA]</scope>
    <source>
        <strain evidence="3 4">1E403</strain>
    </source>
</reference>
<evidence type="ECO:0000259" key="2">
    <source>
        <dbReference type="Pfam" id="PF03724"/>
    </source>
</evidence>
<evidence type="ECO:0000256" key="1">
    <source>
        <dbReference type="SAM" id="SignalP"/>
    </source>
</evidence>
<dbReference type="Gene3D" id="2.40.128.270">
    <property type="match status" value="1"/>
</dbReference>
<dbReference type="PANTHER" id="PTHR35535:SF1">
    <property type="entry name" value="HEAT SHOCK PROTEIN HSLJ"/>
    <property type="match status" value="1"/>
</dbReference>
<dbReference type="InterPro" id="IPR038670">
    <property type="entry name" value="HslJ-like_sf"/>
</dbReference>
<protein>
    <submittedName>
        <fullName evidence="3">META domain-containing protein</fullName>
    </submittedName>
</protein>
<dbReference type="PANTHER" id="PTHR35535">
    <property type="entry name" value="HEAT SHOCK PROTEIN HSLJ"/>
    <property type="match status" value="1"/>
</dbReference>
<dbReference type="Pfam" id="PF03724">
    <property type="entry name" value="META"/>
    <property type="match status" value="1"/>
</dbReference>